<evidence type="ECO:0000256" key="5">
    <source>
        <dbReference type="ARBA" id="ARBA00023015"/>
    </source>
</evidence>
<dbReference type="InterPro" id="IPR001083">
    <property type="entry name" value="Cu_fist_DNA-bd_dom"/>
</dbReference>
<feature type="region of interest" description="Disordered" evidence="8">
    <location>
        <begin position="328"/>
        <end position="357"/>
    </location>
</feature>
<dbReference type="GO" id="GO:0006879">
    <property type="term" value="P:intracellular iron ion homeostasis"/>
    <property type="evidence" value="ECO:0007669"/>
    <property type="project" value="TreeGrafter"/>
</dbReference>
<name>A0A6A5TX61_9PLEO</name>
<keyword evidence="6" id="KW-0804">Transcription</keyword>
<feature type="compositionally biased region" description="Polar residues" evidence="8">
    <location>
        <begin position="328"/>
        <end position="350"/>
    </location>
</feature>
<dbReference type="InterPro" id="IPR051763">
    <property type="entry name" value="Copper_Homeo_Regul"/>
</dbReference>
<dbReference type="SUPFAM" id="SSF57879">
    <property type="entry name" value="Zinc domain conserved in yeast copper-regulated transcription factors"/>
    <property type="match status" value="1"/>
</dbReference>
<dbReference type="GO" id="GO:0000981">
    <property type="term" value="F:DNA-binding transcription factor activity, RNA polymerase II-specific"/>
    <property type="evidence" value="ECO:0007669"/>
    <property type="project" value="TreeGrafter"/>
</dbReference>
<dbReference type="AlphaFoldDB" id="A0A6A5TX61"/>
<dbReference type="InterPro" id="IPR036395">
    <property type="entry name" value="Cu_fist_DNA-bd_dom_sf"/>
</dbReference>
<dbReference type="GO" id="GO:0005507">
    <property type="term" value="F:copper ion binding"/>
    <property type="evidence" value="ECO:0007669"/>
    <property type="project" value="InterPro"/>
</dbReference>
<dbReference type="Proteomes" id="UP000800035">
    <property type="component" value="Unassembled WGS sequence"/>
</dbReference>
<evidence type="ECO:0000256" key="8">
    <source>
        <dbReference type="SAM" id="MobiDB-lite"/>
    </source>
</evidence>
<dbReference type="GO" id="GO:0005634">
    <property type="term" value="C:nucleus"/>
    <property type="evidence" value="ECO:0007669"/>
    <property type="project" value="UniProtKB-SubCell"/>
</dbReference>
<reference evidence="10" key="1">
    <citation type="journal article" date="2020" name="Stud. Mycol.">
        <title>101 Dothideomycetes genomes: a test case for predicting lifestyles and emergence of pathogens.</title>
        <authorList>
            <person name="Haridas S."/>
            <person name="Albert R."/>
            <person name="Binder M."/>
            <person name="Bloem J."/>
            <person name="Labutti K."/>
            <person name="Salamov A."/>
            <person name="Andreopoulos B."/>
            <person name="Baker S."/>
            <person name="Barry K."/>
            <person name="Bills G."/>
            <person name="Bluhm B."/>
            <person name="Cannon C."/>
            <person name="Castanera R."/>
            <person name="Culley D."/>
            <person name="Daum C."/>
            <person name="Ezra D."/>
            <person name="Gonzalez J."/>
            <person name="Henrissat B."/>
            <person name="Kuo A."/>
            <person name="Liang C."/>
            <person name="Lipzen A."/>
            <person name="Lutzoni F."/>
            <person name="Magnuson J."/>
            <person name="Mondo S."/>
            <person name="Nolan M."/>
            <person name="Ohm R."/>
            <person name="Pangilinan J."/>
            <person name="Park H.-J."/>
            <person name="Ramirez L."/>
            <person name="Alfaro M."/>
            <person name="Sun H."/>
            <person name="Tritt A."/>
            <person name="Yoshinaga Y."/>
            <person name="Zwiers L.-H."/>
            <person name="Turgeon B."/>
            <person name="Goodwin S."/>
            <person name="Spatafora J."/>
            <person name="Crous P."/>
            <person name="Grigoriev I."/>
        </authorList>
    </citation>
    <scope>NUCLEOTIDE SEQUENCE</scope>
    <source>
        <strain evidence="10">CBS 675.92</strain>
    </source>
</reference>
<accession>A0A6A5TX61</accession>
<evidence type="ECO:0000313" key="11">
    <source>
        <dbReference type="Proteomes" id="UP000800035"/>
    </source>
</evidence>
<keyword evidence="7" id="KW-0539">Nucleus</keyword>
<evidence type="ECO:0000256" key="3">
    <source>
        <dbReference type="ARBA" id="ARBA00022833"/>
    </source>
</evidence>
<dbReference type="Pfam" id="PF00649">
    <property type="entry name" value="Copper-fist"/>
    <property type="match status" value="1"/>
</dbReference>
<evidence type="ECO:0000256" key="7">
    <source>
        <dbReference type="ARBA" id="ARBA00023242"/>
    </source>
</evidence>
<evidence type="ECO:0000256" key="1">
    <source>
        <dbReference type="ARBA" id="ARBA00004123"/>
    </source>
</evidence>
<feature type="domain" description="Copper-fist" evidence="9">
    <location>
        <begin position="1"/>
        <end position="46"/>
    </location>
</feature>
<sequence length="476" mass="51201">MPLIDGEKYACQSCIKGHRVSGCNHHANRAPTDRELHHINPKGRPVKQCEHCRGARKAKSHHAKCDCGDKKDKDKSKDKLDATTCCCHSGAKCICGNKKEPVGLRLDTSKQTLHDVRVRPKATTTHSENNLTVFANGHHRPCHRNNNSAHVLGAPYQLPRPHTLHGQTAFSAFAQGNVYGQTDASAPRSADTQSLSNMEYYRMLGASSRVDALPLTPLSGSLDNGCFPDPLFSSRNSTFGTGTHSPAESHQSDTMGGSQWLWNSSLTSVDRNFGLESHSTSPSQDCLPILDSDWAIPSAGFAGLPNHTWSAGDLPLDTGNMSESLVQPISHSGESKQSAPGLSVASSSPSEIGEPTLFGDLDLRATSESLFWDDAPAFRPATSNVSDTCAPTSVPPRSTPEPQGLEATFPKDFSSVRATMASSDAGLYSETPAMAMPNNTDDIATNDSWLIEMANNTPFAAYMANFDPSALQDWPL</sequence>
<evidence type="ECO:0000256" key="2">
    <source>
        <dbReference type="ARBA" id="ARBA00022723"/>
    </source>
</evidence>
<keyword evidence="11" id="KW-1185">Reference proteome</keyword>
<dbReference type="PROSITE" id="PS50073">
    <property type="entry name" value="COPPER_FIST_2"/>
    <property type="match status" value="1"/>
</dbReference>
<dbReference type="FunFam" id="3.90.430.10:FF:000001">
    <property type="entry name" value="Copper fist DNA-binding protein"/>
    <property type="match status" value="1"/>
</dbReference>
<dbReference type="EMBL" id="ML976990">
    <property type="protein sequence ID" value="KAF1956914.1"/>
    <property type="molecule type" value="Genomic_DNA"/>
</dbReference>
<keyword evidence="2" id="KW-0479">Metal-binding</keyword>
<dbReference type="PANTHER" id="PTHR28088:SF5">
    <property type="entry name" value="TRANSCRIPTIONAL ACTIVATOR HAA1-RELATED"/>
    <property type="match status" value="1"/>
</dbReference>
<dbReference type="Gene3D" id="3.90.430.10">
    <property type="entry name" value="Copper fist DNA-binding domain"/>
    <property type="match status" value="1"/>
</dbReference>
<keyword evidence="3" id="KW-0862">Zinc</keyword>
<keyword evidence="5" id="KW-0805">Transcription regulation</keyword>
<feature type="compositionally biased region" description="Polar residues" evidence="8">
    <location>
        <begin position="382"/>
        <end position="391"/>
    </location>
</feature>
<evidence type="ECO:0000256" key="6">
    <source>
        <dbReference type="ARBA" id="ARBA00023163"/>
    </source>
</evidence>
<evidence type="ECO:0000313" key="10">
    <source>
        <dbReference type="EMBL" id="KAF1956914.1"/>
    </source>
</evidence>
<feature type="region of interest" description="Disordered" evidence="8">
    <location>
        <begin position="382"/>
        <end position="404"/>
    </location>
</feature>
<feature type="region of interest" description="Disordered" evidence="8">
    <location>
        <begin position="237"/>
        <end position="256"/>
    </location>
</feature>
<protein>
    <recommendedName>
        <fullName evidence="9">Copper-fist domain-containing protein</fullName>
    </recommendedName>
</protein>
<organism evidence="10 11">
    <name type="scientific">Byssothecium circinans</name>
    <dbReference type="NCBI Taxonomy" id="147558"/>
    <lineage>
        <taxon>Eukaryota</taxon>
        <taxon>Fungi</taxon>
        <taxon>Dikarya</taxon>
        <taxon>Ascomycota</taxon>
        <taxon>Pezizomycotina</taxon>
        <taxon>Dothideomycetes</taxon>
        <taxon>Pleosporomycetidae</taxon>
        <taxon>Pleosporales</taxon>
        <taxon>Massarineae</taxon>
        <taxon>Massarinaceae</taxon>
        <taxon>Byssothecium</taxon>
    </lineage>
</organism>
<dbReference type="OrthoDB" id="5600085at2759"/>
<gene>
    <name evidence="10" type="ORF">CC80DRAFT_412249</name>
</gene>
<proteinExistence type="predicted"/>
<dbReference type="GO" id="GO:0006878">
    <property type="term" value="P:intracellular copper ion homeostasis"/>
    <property type="evidence" value="ECO:0007669"/>
    <property type="project" value="TreeGrafter"/>
</dbReference>
<dbReference type="GO" id="GO:0000978">
    <property type="term" value="F:RNA polymerase II cis-regulatory region sequence-specific DNA binding"/>
    <property type="evidence" value="ECO:0007669"/>
    <property type="project" value="TreeGrafter"/>
</dbReference>
<evidence type="ECO:0000259" key="9">
    <source>
        <dbReference type="PROSITE" id="PS50073"/>
    </source>
</evidence>
<dbReference type="SMART" id="SM01090">
    <property type="entry name" value="Copper-fist"/>
    <property type="match status" value="1"/>
</dbReference>
<dbReference type="SMART" id="SM00412">
    <property type="entry name" value="Cu_FIST"/>
    <property type="match status" value="1"/>
</dbReference>
<keyword evidence="4" id="KW-0186">Copper</keyword>
<comment type="subcellular location">
    <subcellularLocation>
        <location evidence="1">Nucleus</location>
    </subcellularLocation>
</comment>
<evidence type="ECO:0000256" key="4">
    <source>
        <dbReference type="ARBA" id="ARBA00023008"/>
    </source>
</evidence>
<dbReference type="GO" id="GO:0045944">
    <property type="term" value="P:positive regulation of transcription by RNA polymerase II"/>
    <property type="evidence" value="ECO:0007669"/>
    <property type="project" value="TreeGrafter"/>
</dbReference>
<dbReference type="PANTHER" id="PTHR28088">
    <property type="entry name" value="TRANSCRIPTIONAL ACTIVATOR HAA1-RELATED"/>
    <property type="match status" value="1"/>
</dbReference>